<dbReference type="GO" id="GO:0006493">
    <property type="term" value="P:protein O-linked glycosylation"/>
    <property type="evidence" value="ECO:0007669"/>
    <property type="project" value="TreeGrafter"/>
</dbReference>
<dbReference type="PANTHER" id="PTHR11214">
    <property type="entry name" value="BETA-1,3-N-ACETYLGLUCOSAMINYLTRANSFERASE"/>
    <property type="match status" value="1"/>
</dbReference>
<sequence>MGMNEIKTNLTGSDMWERRLMLGSLIGLTLCISIWRISTLEPQIVTEYSPYFNGPSVLQISNDTSTSGNIISYPSPISLDELPSSDYHTLIDLDNFKFLMNQEACNAMTEHPSILILIHSAPKNWHKRNVIRETWGRRDPRAKVLFLLGAVTSNSLQHKLQQENHLFEDMVQGNFQDAYRNMTYKHVMAFKWFSYFCPEAKFLLKTDDDVFVNTPTIFEFLEKGVIDRRNLLLCKKIENARVSRSFRSKWRVSSKEYSNRFYPTYCPGFSIIYSADTVFRLYKEAQHTPYFWIDDVHVTGTLAKATNLTITPIGDLYLNYKQEDNVINGYQNSSTSLFLFTSPNLTEKEIRKLWKLVSANDSS</sequence>
<dbReference type="OrthoDB" id="115198at2759"/>
<evidence type="ECO:0000313" key="11">
    <source>
        <dbReference type="EMBL" id="KAJ6641724.1"/>
    </source>
</evidence>
<dbReference type="GO" id="GO:0000139">
    <property type="term" value="C:Golgi membrane"/>
    <property type="evidence" value="ECO:0007669"/>
    <property type="project" value="UniProtKB-SubCell"/>
</dbReference>
<protein>
    <recommendedName>
        <fullName evidence="10">Hexosyltransferase</fullName>
        <ecNumber evidence="10">2.4.1.-</ecNumber>
    </recommendedName>
</protein>
<accession>A0A9Q0N303</accession>
<evidence type="ECO:0000256" key="10">
    <source>
        <dbReference type="RuleBase" id="RU363063"/>
    </source>
</evidence>
<comment type="similarity">
    <text evidence="2 10">Belongs to the glycosyltransferase 31 family.</text>
</comment>
<keyword evidence="4" id="KW-0808">Transferase</keyword>
<keyword evidence="8 10" id="KW-0333">Golgi apparatus</keyword>
<keyword evidence="12" id="KW-1185">Reference proteome</keyword>
<dbReference type="FunFam" id="3.90.550.50:FF:000028">
    <property type="entry name" value="Hexosyltransferase"/>
    <property type="match status" value="1"/>
</dbReference>
<keyword evidence="5 10" id="KW-0812">Transmembrane</keyword>
<name>A0A9Q0N303_9DIPT</name>
<dbReference type="Proteomes" id="UP001151699">
    <property type="component" value="Chromosome B"/>
</dbReference>
<dbReference type="PANTHER" id="PTHR11214:SF376">
    <property type="entry name" value="HEXOSYLTRANSFERASE"/>
    <property type="match status" value="1"/>
</dbReference>
<evidence type="ECO:0000256" key="5">
    <source>
        <dbReference type="ARBA" id="ARBA00022692"/>
    </source>
</evidence>
<evidence type="ECO:0000256" key="9">
    <source>
        <dbReference type="ARBA" id="ARBA00023136"/>
    </source>
</evidence>
<dbReference type="EMBL" id="WJQU01000002">
    <property type="protein sequence ID" value="KAJ6641724.1"/>
    <property type="molecule type" value="Genomic_DNA"/>
</dbReference>
<dbReference type="AlphaFoldDB" id="A0A9Q0N303"/>
<evidence type="ECO:0000256" key="2">
    <source>
        <dbReference type="ARBA" id="ARBA00008661"/>
    </source>
</evidence>
<evidence type="ECO:0000256" key="3">
    <source>
        <dbReference type="ARBA" id="ARBA00022676"/>
    </source>
</evidence>
<keyword evidence="3 10" id="KW-0328">Glycosyltransferase</keyword>
<organism evidence="11 12">
    <name type="scientific">Pseudolycoriella hygida</name>
    <dbReference type="NCBI Taxonomy" id="35572"/>
    <lineage>
        <taxon>Eukaryota</taxon>
        <taxon>Metazoa</taxon>
        <taxon>Ecdysozoa</taxon>
        <taxon>Arthropoda</taxon>
        <taxon>Hexapoda</taxon>
        <taxon>Insecta</taxon>
        <taxon>Pterygota</taxon>
        <taxon>Neoptera</taxon>
        <taxon>Endopterygota</taxon>
        <taxon>Diptera</taxon>
        <taxon>Nematocera</taxon>
        <taxon>Sciaroidea</taxon>
        <taxon>Sciaridae</taxon>
        <taxon>Pseudolycoriella</taxon>
    </lineage>
</organism>
<keyword evidence="6 10" id="KW-0735">Signal-anchor</keyword>
<dbReference type="Pfam" id="PF01762">
    <property type="entry name" value="Galactosyl_T"/>
    <property type="match status" value="1"/>
</dbReference>
<gene>
    <name evidence="11" type="primary">B3GALT1_3</name>
    <name evidence="11" type="ORF">Bhyg_06664</name>
</gene>
<dbReference type="GO" id="GO:0016758">
    <property type="term" value="F:hexosyltransferase activity"/>
    <property type="evidence" value="ECO:0007669"/>
    <property type="project" value="InterPro"/>
</dbReference>
<evidence type="ECO:0000256" key="1">
    <source>
        <dbReference type="ARBA" id="ARBA00004323"/>
    </source>
</evidence>
<dbReference type="InterPro" id="IPR002659">
    <property type="entry name" value="Glyco_trans_31"/>
</dbReference>
<reference evidence="11" key="1">
    <citation type="submission" date="2022-07" db="EMBL/GenBank/DDBJ databases">
        <authorList>
            <person name="Trinca V."/>
            <person name="Uliana J.V.C."/>
            <person name="Torres T.T."/>
            <person name="Ward R.J."/>
            <person name="Monesi N."/>
        </authorList>
    </citation>
    <scope>NUCLEOTIDE SEQUENCE</scope>
    <source>
        <strain evidence="11">HSMRA1968</strain>
        <tissue evidence="11">Whole embryos</tissue>
    </source>
</reference>
<evidence type="ECO:0000256" key="6">
    <source>
        <dbReference type="ARBA" id="ARBA00022968"/>
    </source>
</evidence>
<feature type="transmembrane region" description="Helical" evidence="10">
    <location>
        <begin position="20"/>
        <end position="38"/>
    </location>
</feature>
<evidence type="ECO:0000313" key="12">
    <source>
        <dbReference type="Proteomes" id="UP001151699"/>
    </source>
</evidence>
<evidence type="ECO:0000256" key="8">
    <source>
        <dbReference type="ARBA" id="ARBA00023034"/>
    </source>
</evidence>
<proteinExistence type="inferred from homology"/>
<dbReference type="EC" id="2.4.1.-" evidence="10"/>
<keyword evidence="9 10" id="KW-0472">Membrane</keyword>
<keyword evidence="7 10" id="KW-1133">Transmembrane helix</keyword>
<comment type="subcellular location">
    <subcellularLocation>
        <location evidence="1 10">Golgi apparatus membrane</location>
        <topology evidence="1 10">Single-pass type II membrane protein</topology>
    </subcellularLocation>
</comment>
<evidence type="ECO:0000256" key="4">
    <source>
        <dbReference type="ARBA" id="ARBA00022679"/>
    </source>
</evidence>
<dbReference type="Gene3D" id="3.90.550.50">
    <property type="match status" value="1"/>
</dbReference>
<evidence type="ECO:0000256" key="7">
    <source>
        <dbReference type="ARBA" id="ARBA00022989"/>
    </source>
</evidence>
<comment type="caution">
    <text evidence="11">The sequence shown here is derived from an EMBL/GenBank/DDBJ whole genome shotgun (WGS) entry which is preliminary data.</text>
</comment>